<reference evidence="2" key="1">
    <citation type="journal article" date="2022" name="Mol. Ecol. Resour.">
        <title>The genomes of chicory, endive, great burdock and yacon provide insights into Asteraceae palaeo-polyploidization history and plant inulin production.</title>
        <authorList>
            <person name="Fan W."/>
            <person name="Wang S."/>
            <person name="Wang H."/>
            <person name="Wang A."/>
            <person name="Jiang F."/>
            <person name="Liu H."/>
            <person name="Zhao H."/>
            <person name="Xu D."/>
            <person name="Zhang Y."/>
        </authorList>
    </citation>
    <scope>NUCLEOTIDE SEQUENCE [LARGE SCALE GENOMIC DNA]</scope>
    <source>
        <strain evidence="2">cv. Yunnan</strain>
    </source>
</reference>
<dbReference type="Proteomes" id="UP001056120">
    <property type="component" value="Linkage Group LG08"/>
</dbReference>
<sequence length="600" mass="67057">MRVGFTFSCSSSWYFRLLLVVAFFRLCSSNNNKGGVLCKVDERQALLEFKHGLVDKADRLASWVGEKSDCCNWTGIVCDNFTGHVHKIHLRGNCSMNGYSKIEEYEEFVKQKLRGDISPSLLNLKQLKHLDLSCNNFGEMEVPSFMGSLGNLRYLNLSRSMFGGTIPPQLGNLTELRNLCLGSFHEDTDEYESTSITNMQWLSSLRWLHHLDLSNMDLSQATDWLQVINTLPSLVELHLSHSQLVVIDPYVANLNVTSLSLLDLSGNDFDNSYVLQWIFSQTSLVSLDLSRCGLHGPIPSSIDSFRNLTSLESLHVRRNDFMSSSLVLNGLSSAGGNLISLDISSSAMASIVINAAMYKACSSPHLATKEPSQLGTTRSLGTKHDSTIVALNIKGQNSLITPQEQNHDKGVENGDGTETSIVKFVDARWKQGTWDLNMFVKSGKMDWDALIVDEARRRKFLELFPEGATNHEPVLFRSSIIPWWAWITHSHLPEAELLNGRAAMIGFFMAYLVDVLTGLDVVGQSGNFICKIGLFMAVIGVVVFRQTESLKDLKNLADEATFYDKQWQASWQDQDSAGSGALGEKMKQMYHQLMKLLDPQ</sequence>
<protein>
    <submittedName>
        <fullName evidence="1">Uncharacterized protein</fullName>
    </submittedName>
</protein>
<accession>A0ACB9IM98</accession>
<organism evidence="1 2">
    <name type="scientific">Smallanthus sonchifolius</name>
    <dbReference type="NCBI Taxonomy" id="185202"/>
    <lineage>
        <taxon>Eukaryota</taxon>
        <taxon>Viridiplantae</taxon>
        <taxon>Streptophyta</taxon>
        <taxon>Embryophyta</taxon>
        <taxon>Tracheophyta</taxon>
        <taxon>Spermatophyta</taxon>
        <taxon>Magnoliopsida</taxon>
        <taxon>eudicotyledons</taxon>
        <taxon>Gunneridae</taxon>
        <taxon>Pentapetalae</taxon>
        <taxon>asterids</taxon>
        <taxon>campanulids</taxon>
        <taxon>Asterales</taxon>
        <taxon>Asteraceae</taxon>
        <taxon>Asteroideae</taxon>
        <taxon>Heliantheae alliance</taxon>
        <taxon>Millerieae</taxon>
        <taxon>Smallanthus</taxon>
    </lineage>
</organism>
<evidence type="ECO:0000313" key="1">
    <source>
        <dbReference type="EMBL" id="KAI3808926.1"/>
    </source>
</evidence>
<reference evidence="1 2" key="2">
    <citation type="journal article" date="2022" name="Mol. Ecol. Resour.">
        <title>The genomes of chicory, endive, great burdock and yacon provide insights into Asteraceae paleo-polyploidization history and plant inulin production.</title>
        <authorList>
            <person name="Fan W."/>
            <person name="Wang S."/>
            <person name="Wang H."/>
            <person name="Wang A."/>
            <person name="Jiang F."/>
            <person name="Liu H."/>
            <person name="Zhao H."/>
            <person name="Xu D."/>
            <person name="Zhang Y."/>
        </authorList>
    </citation>
    <scope>NUCLEOTIDE SEQUENCE [LARGE SCALE GENOMIC DNA]</scope>
    <source>
        <strain evidence="2">cv. Yunnan</strain>
        <tissue evidence="1">Leaves</tissue>
    </source>
</reference>
<proteinExistence type="predicted"/>
<dbReference type="EMBL" id="CM042025">
    <property type="protein sequence ID" value="KAI3808926.1"/>
    <property type="molecule type" value="Genomic_DNA"/>
</dbReference>
<name>A0ACB9IM98_9ASTR</name>
<comment type="caution">
    <text evidence="1">The sequence shown here is derived from an EMBL/GenBank/DDBJ whole genome shotgun (WGS) entry which is preliminary data.</text>
</comment>
<gene>
    <name evidence="1" type="ORF">L1987_24889</name>
</gene>
<evidence type="ECO:0000313" key="2">
    <source>
        <dbReference type="Proteomes" id="UP001056120"/>
    </source>
</evidence>
<keyword evidence="2" id="KW-1185">Reference proteome</keyword>